<accession>A0ABY5DT65</accession>
<dbReference type="EMBL" id="CP098502">
    <property type="protein sequence ID" value="UTI65226.1"/>
    <property type="molecule type" value="Genomic_DNA"/>
</dbReference>
<keyword evidence="2" id="KW-1185">Reference proteome</keyword>
<organism evidence="1 2">
    <name type="scientific">Paraconexibacter antarcticus</name>
    <dbReference type="NCBI Taxonomy" id="2949664"/>
    <lineage>
        <taxon>Bacteria</taxon>
        <taxon>Bacillati</taxon>
        <taxon>Actinomycetota</taxon>
        <taxon>Thermoleophilia</taxon>
        <taxon>Solirubrobacterales</taxon>
        <taxon>Paraconexibacteraceae</taxon>
        <taxon>Paraconexibacter</taxon>
    </lineage>
</organism>
<evidence type="ECO:0000313" key="1">
    <source>
        <dbReference type="EMBL" id="UTI65226.1"/>
    </source>
</evidence>
<name>A0ABY5DT65_9ACTN</name>
<reference evidence="1 2" key="1">
    <citation type="submission" date="2022-06" db="EMBL/GenBank/DDBJ databases">
        <title>Paraconexibacter antarcticus.</title>
        <authorList>
            <person name="Kim C.S."/>
        </authorList>
    </citation>
    <scope>NUCLEOTIDE SEQUENCE [LARGE SCALE GENOMIC DNA]</scope>
    <source>
        <strain evidence="1 2">02-257</strain>
    </source>
</reference>
<gene>
    <name evidence="1" type="ORF">NBH00_03210</name>
</gene>
<evidence type="ECO:0008006" key="3">
    <source>
        <dbReference type="Google" id="ProtNLM"/>
    </source>
</evidence>
<protein>
    <recommendedName>
        <fullName evidence="3">DUF952 domain-containing protein</fullName>
    </recommendedName>
</protein>
<evidence type="ECO:0000313" key="2">
    <source>
        <dbReference type="Proteomes" id="UP001056035"/>
    </source>
</evidence>
<proteinExistence type="predicted"/>
<sequence>MFPVQGLQFHYALHELAAGRIGYRRWRWELWHGATLHATGWCSSKAGADRALRTYAAKSAHRFFGLRAPGIESMPELSGEPIVPGAIARFSTGPVDYVLVPRGMELPGDPLLAATG</sequence>
<dbReference type="RefSeq" id="WP_254571913.1">
    <property type="nucleotide sequence ID" value="NZ_CP098502.1"/>
</dbReference>
<dbReference type="Proteomes" id="UP001056035">
    <property type="component" value="Chromosome"/>
</dbReference>